<feature type="transmembrane region" description="Helical" evidence="1">
    <location>
        <begin position="167"/>
        <end position="184"/>
    </location>
</feature>
<dbReference type="PATRIC" id="fig|28084.5.peg.598"/>
<reference evidence="4 5" key="1">
    <citation type="submission" date="2015-11" db="EMBL/GenBank/DDBJ databases">
        <title>Genomic analysis of 38 Legionella species identifies large and diverse effector repertoires.</title>
        <authorList>
            <person name="Burstein D."/>
            <person name="Amaro F."/>
            <person name="Zusman T."/>
            <person name="Lifshitz Z."/>
            <person name="Cohen O."/>
            <person name="Gilbert J.A."/>
            <person name="Pupko T."/>
            <person name="Shuman H.A."/>
            <person name="Segal G."/>
        </authorList>
    </citation>
    <scope>NUCLEOTIDE SEQUENCE [LARGE SCALE GENOMIC DNA]</scope>
    <source>
        <strain evidence="4 5">ORW</strain>
    </source>
</reference>
<dbReference type="InterPro" id="IPR002656">
    <property type="entry name" value="Acyl_transf_3_dom"/>
</dbReference>
<proteinExistence type="predicted"/>
<dbReference type="GO" id="GO:0016747">
    <property type="term" value="F:acyltransferase activity, transferring groups other than amino-acyl groups"/>
    <property type="evidence" value="ECO:0007669"/>
    <property type="project" value="InterPro"/>
</dbReference>
<dbReference type="Pfam" id="PF19040">
    <property type="entry name" value="SGNH"/>
    <property type="match status" value="1"/>
</dbReference>
<feature type="transmembrane region" description="Helical" evidence="1">
    <location>
        <begin position="31"/>
        <end position="51"/>
    </location>
</feature>
<dbReference type="OrthoDB" id="9767863at2"/>
<dbReference type="AlphaFoldDB" id="A0A0W0SGN7"/>
<dbReference type="InterPro" id="IPR050879">
    <property type="entry name" value="Acyltransferase_3"/>
</dbReference>
<evidence type="ECO:0000259" key="2">
    <source>
        <dbReference type="Pfam" id="PF01757"/>
    </source>
</evidence>
<feature type="transmembrane region" description="Helical" evidence="1">
    <location>
        <begin position="72"/>
        <end position="92"/>
    </location>
</feature>
<evidence type="ECO:0000256" key="1">
    <source>
        <dbReference type="SAM" id="Phobius"/>
    </source>
</evidence>
<evidence type="ECO:0000313" key="4">
    <source>
        <dbReference type="EMBL" id="KTC82292.1"/>
    </source>
</evidence>
<feature type="transmembrane region" description="Helical" evidence="1">
    <location>
        <begin position="190"/>
        <end position="210"/>
    </location>
</feature>
<dbReference type="EMBL" id="LNXW01000009">
    <property type="protein sequence ID" value="KTC82292.1"/>
    <property type="molecule type" value="Genomic_DNA"/>
</dbReference>
<feature type="transmembrane region" description="Helical" evidence="1">
    <location>
        <begin position="248"/>
        <end position="268"/>
    </location>
</feature>
<accession>A0A0W0SGN7</accession>
<feature type="domain" description="Acyltransferase 3" evidence="2">
    <location>
        <begin position="6"/>
        <end position="325"/>
    </location>
</feature>
<dbReference type="GO" id="GO:0009103">
    <property type="term" value="P:lipopolysaccharide biosynthetic process"/>
    <property type="evidence" value="ECO:0007669"/>
    <property type="project" value="TreeGrafter"/>
</dbReference>
<gene>
    <name evidence="4" type="ORF">Lche_0556</name>
</gene>
<evidence type="ECO:0000259" key="3">
    <source>
        <dbReference type="Pfam" id="PF19040"/>
    </source>
</evidence>
<name>A0A0W0SGN7_9GAMM</name>
<dbReference type="PANTHER" id="PTHR23028">
    <property type="entry name" value="ACETYLTRANSFERASE"/>
    <property type="match status" value="1"/>
</dbReference>
<evidence type="ECO:0000313" key="5">
    <source>
        <dbReference type="Proteomes" id="UP000054921"/>
    </source>
</evidence>
<dbReference type="Pfam" id="PF01757">
    <property type="entry name" value="Acyl_transf_3"/>
    <property type="match status" value="1"/>
</dbReference>
<keyword evidence="1" id="KW-1133">Transmembrane helix</keyword>
<keyword evidence="4" id="KW-0808">Transferase</keyword>
<protein>
    <submittedName>
        <fullName evidence="4">Acetyltransferase</fullName>
    </submittedName>
</protein>
<feature type="transmembrane region" description="Helical" evidence="1">
    <location>
        <begin position="133"/>
        <end position="155"/>
    </location>
</feature>
<keyword evidence="1" id="KW-0472">Membrane</keyword>
<dbReference type="GO" id="GO:0016020">
    <property type="term" value="C:membrane"/>
    <property type="evidence" value="ECO:0007669"/>
    <property type="project" value="TreeGrafter"/>
</dbReference>
<dbReference type="InterPro" id="IPR043968">
    <property type="entry name" value="SGNH"/>
</dbReference>
<feature type="transmembrane region" description="Helical" evidence="1">
    <location>
        <begin position="7"/>
        <end position="25"/>
    </location>
</feature>
<dbReference type="RefSeq" id="WP_058387357.1">
    <property type="nucleotide sequence ID" value="NZ_LNXW01000009.1"/>
</dbReference>
<organism evidence="4 5">
    <name type="scientific">Legionella cherrii</name>
    <dbReference type="NCBI Taxonomy" id="28084"/>
    <lineage>
        <taxon>Bacteria</taxon>
        <taxon>Pseudomonadati</taxon>
        <taxon>Pseudomonadota</taxon>
        <taxon>Gammaproteobacteria</taxon>
        <taxon>Legionellales</taxon>
        <taxon>Legionellaceae</taxon>
        <taxon>Legionella</taxon>
    </lineage>
</organism>
<dbReference type="Proteomes" id="UP000054921">
    <property type="component" value="Unassembled WGS sequence"/>
</dbReference>
<sequence>MEYRPDIDGLRAIAILFVLFFHAGFKFVPSGFIGVDVFFVISGFLITSIIHNSLQKNLFSFIDFYNRRLWRLQPVLICLIVTTLLLTLIFYLPEDLILYSKSARKTSLFISNVFFETATKGYFSPNINQLPLLHTWSLSIEWQCYLILPIVIYLLYRVVSKQHIAKVIYLLTLLFFVLALFFSVKEPTKTYYQLLSRIFEFLIGSCIVFSSHRFSFNKYFLELINIIAFLCLFYIATHEQVNAGFPNWYALILCFATGILIASGGLHPQPLFSRLLSVKPLVFIGLLSYSLYVWHWPVFVLIRYLGFEETTPVLLFALGLVFVIAYFSWRFIEKPARQFHKLHFGYSLTCLFIVPALFMHISDHEIKKHEGYPRRFEEMARINTQLKHYTNPQRALCLQEKNMEVNTQCTLGATHAGSKKGFMFGDSHANHLWGFMDTLAREANISILAHSTVACLSLPGIEQYDWNKEVYTACHEQITRYYQMIKTNHYDFVILGQNWDGYLGNKLIAKEPVELVKRRIETALDEALQIIIASGSKPILLKSIAVHDSYTCFFNHIKQRSTYDPKQCDFDLSTHWQSWQDDLFSRMKNKYAQLIIIDPKKVQCPKGRCQAEINGIPVFRGSGHITDYASYHLATRYLHRYKNPLIEKRTT</sequence>
<dbReference type="PANTHER" id="PTHR23028:SF53">
    <property type="entry name" value="ACYL_TRANSF_3 DOMAIN-CONTAINING PROTEIN"/>
    <property type="match status" value="1"/>
</dbReference>
<feature type="domain" description="SGNH" evidence="3">
    <location>
        <begin position="397"/>
        <end position="637"/>
    </location>
</feature>
<feature type="transmembrane region" description="Helical" evidence="1">
    <location>
        <begin position="219"/>
        <end position="236"/>
    </location>
</feature>
<keyword evidence="1" id="KW-0812">Transmembrane</keyword>
<feature type="transmembrane region" description="Helical" evidence="1">
    <location>
        <begin position="344"/>
        <end position="361"/>
    </location>
</feature>
<feature type="transmembrane region" description="Helical" evidence="1">
    <location>
        <begin position="314"/>
        <end position="332"/>
    </location>
</feature>
<feature type="transmembrane region" description="Helical" evidence="1">
    <location>
        <begin position="280"/>
        <end position="302"/>
    </location>
</feature>
<dbReference type="STRING" id="28084.Lche_0556"/>
<comment type="caution">
    <text evidence="4">The sequence shown here is derived from an EMBL/GenBank/DDBJ whole genome shotgun (WGS) entry which is preliminary data.</text>
</comment>